<dbReference type="GeneID" id="100555153"/>
<dbReference type="Bgee" id="ENSACAG00000029609">
    <property type="expression patterns" value="Expressed in dewlap"/>
</dbReference>
<sequence>MMSPTTLDASRWESLGWYTATLKVWIRFIFLHEYTSFVAWWLICVPILVGVAFALIVYIVISAISLFMFIYKKINNAPEDMLSKVWDKPRHILSYLGATCGKILHGYEIIGVENIPEGPGIIVLYHGAMSYDYSFFASNMFLLTGRVCHSVVDNKLFTVPGLKGYLELFGCIPGSRAKGVEILKKGQLLGVVPGGMKEALFGDNYYQLMWGNRTGFAHVALEAKVPIIPMFTQNIREVGRTFGNTRFTRWLHDKTRWFFLPIIGYFPVKLRTYLGEPIPYDPNITAEELVQKTKTAIENIRDKHQKIPGSILRALSERFEKHHKEN</sequence>
<accession>R4GAF4</accession>
<dbReference type="PANTHER" id="PTHR22753:SF23">
    <property type="entry name" value="TRANSMEMBRANE PROTEIN 68"/>
    <property type="match status" value="1"/>
</dbReference>
<dbReference type="PANTHER" id="PTHR22753">
    <property type="entry name" value="TRANSMEMBRANE PROTEIN 68"/>
    <property type="match status" value="1"/>
</dbReference>
<keyword evidence="1" id="KW-0812">Transmembrane</keyword>
<dbReference type="InterPro" id="IPR002123">
    <property type="entry name" value="Plipid/glycerol_acylTrfase"/>
</dbReference>
<dbReference type="Proteomes" id="UP000001646">
    <property type="component" value="Unplaced"/>
</dbReference>
<gene>
    <name evidence="3" type="primary">LOC100555153</name>
</gene>
<keyword evidence="4" id="KW-1185">Reference proteome</keyword>
<name>R4GAF4_ANOCA</name>
<dbReference type="InParanoid" id="R4GAF4"/>
<dbReference type="RefSeq" id="XP_003224348.1">
    <property type="nucleotide sequence ID" value="XM_003224300.4"/>
</dbReference>
<evidence type="ECO:0000256" key="1">
    <source>
        <dbReference type="SAM" id="Phobius"/>
    </source>
</evidence>
<dbReference type="eggNOG" id="KOG4321">
    <property type="taxonomic scope" value="Eukaryota"/>
</dbReference>
<feature type="domain" description="Phospholipid/glycerol acyltransferase" evidence="2">
    <location>
        <begin position="109"/>
        <end position="230"/>
    </location>
</feature>
<dbReference type="Pfam" id="PF01553">
    <property type="entry name" value="Acyltransferase"/>
    <property type="match status" value="1"/>
</dbReference>
<dbReference type="GO" id="GO:0016020">
    <property type="term" value="C:membrane"/>
    <property type="evidence" value="ECO:0000318"/>
    <property type="project" value="GO_Central"/>
</dbReference>
<dbReference type="HOGENOM" id="CLU_056812_1_0_1"/>
<dbReference type="AlphaFoldDB" id="R4GAF4"/>
<dbReference type="Ensembl" id="ENSACAT00000029668.2">
    <property type="protein sequence ID" value="ENSACAP00000022251.1"/>
    <property type="gene ID" value="ENSACAG00000029609.2"/>
</dbReference>
<reference evidence="3" key="2">
    <citation type="submission" date="2025-08" db="UniProtKB">
        <authorList>
            <consortium name="Ensembl"/>
        </authorList>
    </citation>
    <scope>IDENTIFICATION</scope>
</reference>
<evidence type="ECO:0000259" key="2">
    <source>
        <dbReference type="Pfam" id="PF01553"/>
    </source>
</evidence>
<dbReference type="OrthoDB" id="44277at2759"/>
<dbReference type="KEGG" id="acs:100555153"/>
<reference evidence="3" key="3">
    <citation type="submission" date="2025-09" db="UniProtKB">
        <authorList>
            <consortium name="Ensembl"/>
        </authorList>
    </citation>
    <scope>IDENTIFICATION</scope>
</reference>
<keyword evidence="1" id="KW-1133">Transmembrane helix</keyword>
<keyword evidence="1" id="KW-0472">Membrane</keyword>
<evidence type="ECO:0000313" key="4">
    <source>
        <dbReference type="Proteomes" id="UP000001646"/>
    </source>
</evidence>
<organism evidence="3 4">
    <name type="scientific">Anolis carolinensis</name>
    <name type="common">Green anole</name>
    <name type="synonym">American chameleon</name>
    <dbReference type="NCBI Taxonomy" id="28377"/>
    <lineage>
        <taxon>Eukaryota</taxon>
        <taxon>Metazoa</taxon>
        <taxon>Chordata</taxon>
        <taxon>Craniata</taxon>
        <taxon>Vertebrata</taxon>
        <taxon>Euteleostomi</taxon>
        <taxon>Lepidosauria</taxon>
        <taxon>Squamata</taxon>
        <taxon>Bifurcata</taxon>
        <taxon>Unidentata</taxon>
        <taxon>Episquamata</taxon>
        <taxon>Toxicofera</taxon>
        <taxon>Iguania</taxon>
        <taxon>Dactyloidae</taxon>
        <taxon>Anolis</taxon>
    </lineage>
</organism>
<reference evidence="3" key="1">
    <citation type="submission" date="2009-12" db="EMBL/GenBank/DDBJ databases">
        <title>The Genome Sequence of Anolis carolinensis (Green Anole Lizard).</title>
        <authorList>
            <consortium name="The Genome Sequencing Platform"/>
            <person name="Di Palma F."/>
            <person name="Alfoldi J."/>
            <person name="Heiman D."/>
            <person name="Young S."/>
            <person name="Grabherr M."/>
            <person name="Johnson J."/>
            <person name="Lander E.S."/>
            <person name="Lindblad-Toh K."/>
        </authorList>
    </citation>
    <scope>NUCLEOTIDE SEQUENCE [LARGE SCALE GENOMIC DNA]</scope>
    <source>
        <strain evidence="3">JBL SC #1</strain>
    </source>
</reference>
<dbReference type="CDD" id="cd07987">
    <property type="entry name" value="LPLAT_MGAT-like"/>
    <property type="match status" value="1"/>
</dbReference>
<evidence type="ECO:0000313" key="3">
    <source>
        <dbReference type="Ensembl" id="ENSACAP00000022251.1"/>
    </source>
</evidence>
<dbReference type="GeneTree" id="ENSGT00390000011782"/>
<dbReference type="GO" id="GO:0016746">
    <property type="term" value="F:acyltransferase activity"/>
    <property type="evidence" value="ECO:0007669"/>
    <property type="project" value="InterPro"/>
</dbReference>
<protein>
    <recommendedName>
        <fullName evidence="2">Phospholipid/glycerol acyltransferase domain-containing protein</fullName>
    </recommendedName>
</protein>
<proteinExistence type="predicted"/>
<feature type="transmembrane region" description="Helical" evidence="1">
    <location>
        <begin position="38"/>
        <end position="71"/>
    </location>
</feature>
<dbReference type="SUPFAM" id="SSF69593">
    <property type="entry name" value="Glycerol-3-phosphate (1)-acyltransferase"/>
    <property type="match status" value="1"/>
</dbReference>